<comment type="caution">
    <text evidence="2">The sequence shown here is derived from an EMBL/GenBank/DDBJ whole genome shotgun (WGS) entry which is preliminary data.</text>
</comment>
<feature type="domain" description="Co-chaperone DjlA N-terminal" evidence="1">
    <location>
        <begin position="23"/>
        <end position="139"/>
    </location>
</feature>
<protein>
    <submittedName>
        <fullName evidence="2">TerB family tellurite resistance protein</fullName>
    </submittedName>
</protein>
<evidence type="ECO:0000259" key="1">
    <source>
        <dbReference type="Pfam" id="PF05099"/>
    </source>
</evidence>
<dbReference type="AlphaFoldDB" id="A0A366WZU9"/>
<accession>A0A366WZU9</accession>
<dbReference type="SUPFAM" id="SSF158682">
    <property type="entry name" value="TerB-like"/>
    <property type="match status" value="1"/>
</dbReference>
<organism evidence="2 3">
    <name type="scientific">Phaeobacter gallaeciensis</name>
    <dbReference type="NCBI Taxonomy" id="60890"/>
    <lineage>
        <taxon>Bacteria</taxon>
        <taxon>Pseudomonadati</taxon>
        <taxon>Pseudomonadota</taxon>
        <taxon>Alphaproteobacteria</taxon>
        <taxon>Rhodobacterales</taxon>
        <taxon>Roseobacteraceae</taxon>
        <taxon>Phaeobacter</taxon>
    </lineage>
</organism>
<dbReference type="CDD" id="cd07313">
    <property type="entry name" value="terB_like_2"/>
    <property type="match status" value="1"/>
</dbReference>
<dbReference type="Pfam" id="PF05099">
    <property type="entry name" value="TerB"/>
    <property type="match status" value="1"/>
</dbReference>
<dbReference type="OrthoDB" id="5402150at2"/>
<dbReference type="RefSeq" id="WP_113823345.1">
    <property type="nucleotide sequence ID" value="NZ_QOCE01000029.1"/>
</dbReference>
<name>A0A366WZU9_9RHOB</name>
<dbReference type="Gene3D" id="1.10.3680.10">
    <property type="entry name" value="TerB-like"/>
    <property type="match status" value="1"/>
</dbReference>
<sequence length="150" mass="16666">MFRDFLSKLIQPEPAPLADTDARLALTALLVRIARSDNDYAPQEMARIDRITATRYGLSPFEAAGLRSKAEVLETEAPDTVRFTRAIKDAVPYEDRRAVLEAAWSVVLIDDERAQEEDAVLRLVSNLLGINDRDSALCRQAAARQLGHSS</sequence>
<dbReference type="EMBL" id="QOCE01000029">
    <property type="protein sequence ID" value="RBW55476.1"/>
    <property type="molecule type" value="Genomic_DNA"/>
</dbReference>
<dbReference type="Proteomes" id="UP000252706">
    <property type="component" value="Unassembled WGS sequence"/>
</dbReference>
<evidence type="ECO:0000313" key="2">
    <source>
        <dbReference type="EMBL" id="RBW55476.1"/>
    </source>
</evidence>
<dbReference type="InterPro" id="IPR029024">
    <property type="entry name" value="TerB-like"/>
</dbReference>
<gene>
    <name evidence="2" type="ORF">DS909_10170</name>
</gene>
<evidence type="ECO:0000313" key="3">
    <source>
        <dbReference type="Proteomes" id="UP000252706"/>
    </source>
</evidence>
<reference evidence="2 3" key="1">
    <citation type="submission" date="2018-07" db="EMBL/GenBank/DDBJ databases">
        <title>Modular assembly of carbohydrate-degrading microbial communities in the ocean.</title>
        <authorList>
            <person name="Enke T.N."/>
            <person name="Datta M.S."/>
            <person name="Schwartzman J.A."/>
            <person name="Cermak N."/>
            <person name="Schmitz D.A."/>
            <person name="Barrere J."/>
            <person name="Cordero O.X."/>
        </authorList>
    </citation>
    <scope>NUCLEOTIDE SEQUENCE [LARGE SCALE GENOMIC DNA]</scope>
    <source>
        <strain evidence="2 3">C3M10</strain>
    </source>
</reference>
<proteinExistence type="predicted"/>
<dbReference type="InterPro" id="IPR007791">
    <property type="entry name" value="DjlA_N"/>
</dbReference>